<dbReference type="EMBL" id="JAIWYP010000009">
    <property type="protein sequence ID" value="KAH3772392.1"/>
    <property type="molecule type" value="Genomic_DNA"/>
</dbReference>
<proteinExistence type="inferred from homology"/>
<dbReference type="CDD" id="cd14978">
    <property type="entry name" value="7tmA_FMRFamide_R-like"/>
    <property type="match status" value="1"/>
</dbReference>
<sequence length="422" mass="48210">MSFSRSDVEMLGKPTEPLNLTMYLADILRQFNFDENMTSEILALSPEQRRQFIEDLQLPSPVQEADVMNVFEYRVHKAISLYVPPFLLLMGTFGNVIAFIILRNKAMSRQSTNLYLAALALADSLVLFVGLFRRWMGDVLGVDIQSETAWLCKTVSVLALSGSQFSVWLIIAVTIERYIVVSHPLHASRYCNPSRAKRVIALIASIFLSLNIHFAWTMTTHEKSNGFKECIPTKSFHYLVVTIWPWIDATLYALLPFLLIVIFNTLIIFQTIKATLWRDAAQNGPFKQSDKRKYFSDTNIKLTVMLLAVSFTFLITTFPMAIVMVYHSQWNGNTENASIPVLAKRQLIRTCSEMLMFLNHSVNFYLYCALGQKFRNHVMKKLCRKNASTSTNLSDHSQHLYCSRVNGYHVASKTICHDETAL</sequence>
<evidence type="ECO:0000313" key="9">
    <source>
        <dbReference type="Proteomes" id="UP000828390"/>
    </source>
</evidence>
<keyword evidence="5" id="KW-0297">G-protein coupled receptor</keyword>
<dbReference type="Gene3D" id="1.20.1070.10">
    <property type="entry name" value="Rhodopsin 7-helix transmembrane proteins"/>
    <property type="match status" value="1"/>
</dbReference>
<keyword evidence="4 6" id="KW-0472">Membrane</keyword>
<name>A0A9D4E255_DREPO</name>
<dbReference type="InterPro" id="IPR000276">
    <property type="entry name" value="GPCR_Rhodpsn"/>
</dbReference>
<feature type="transmembrane region" description="Helical" evidence="6">
    <location>
        <begin position="199"/>
        <end position="216"/>
    </location>
</feature>
<dbReference type="AlphaFoldDB" id="A0A9D4E255"/>
<dbReference type="Proteomes" id="UP000828390">
    <property type="component" value="Unassembled WGS sequence"/>
</dbReference>
<comment type="subcellular location">
    <subcellularLocation>
        <location evidence="1">Membrane</location>
    </subcellularLocation>
</comment>
<feature type="transmembrane region" description="Helical" evidence="6">
    <location>
        <begin position="347"/>
        <end position="370"/>
    </location>
</feature>
<evidence type="ECO:0000256" key="2">
    <source>
        <dbReference type="ARBA" id="ARBA00022692"/>
    </source>
</evidence>
<evidence type="ECO:0000256" key="4">
    <source>
        <dbReference type="ARBA" id="ARBA00023136"/>
    </source>
</evidence>
<comment type="similarity">
    <text evidence="5">Belongs to the G-protein coupled receptor 1 family.</text>
</comment>
<feature type="transmembrane region" description="Helical" evidence="6">
    <location>
        <begin position="302"/>
        <end position="327"/>
    </location>
</feature>
<comment type="caution">
    <text evidence="8">The sequence shown here is derived from an EMBL/GenBank/DDBJ whole genome shotgun (WGS) entry which is preliminary data.</text>
</comment>
<feature type="transmembrane region" description="Helical" evidence="6">
    <location>
        <begin position="114"/>
        <end position="135"/>
    </location>
</feature>
<evidence type="ECO:0000256" key="1">
    <source>
        <dbReference type="ARBA" id="ARBA00004370"/>
    </source>
</evidence>
<keyword evidence="5" id="KW-0807">Transducer</keyword>
<evidence type="ECO:0000313" key="8">
    <source>
        <dbReference type="EMBL" id="KAH3772392.1"/>
    </source>
</evidence>
<protein>
    <recommendedName>
        <fullName evidence="7">G-protein coupled receptors family 1 profile domain-containing protein</fullName>
    </recommendedName>
</protein>
<evidence type="ECO:0000256" key="3">
    <source>
        <dbReference type="ARBA" id="ARBA00022989"/>
    </source>
</evidence>
<dbReference type="OrthoDB" id="9990906at2759"/>
<feature type="transmembrane region" description="Helical" evidence="6">
    <location>
        <begin position="249"/>
        <end position="269"/>
    </location>
</feature>
<organism evidence="8 9">
    <name type="scientific">Dreissena polymorpha</name>
    <name type="common">Zebra mussel</name>
    <name type="synonym">Mytilus polymorpha</name>
    <dbReference type="NCBI Taxonomy" id="45954"/>
    <lineage>
        <taxon>Eukaryota</taxon>
        <taxon>Metazoa</taxon>
        <taxon>Spiralia</taxon>
        <taxon>Lophotrochozoa</taxon>
        <taxon>Mollusca</taxon>
        <taxon>Bivalvia</taxon>
        <taxon>Autobranchia</taxon>
        <taxon>Heteroconchia</taxon>
        <taxon>Euheterodonta</taxon>
        <taxon>Imparidentia</taxon>
        <taxon>Neoheterodontei</taxon>
        <taxon>Myida</taxon>
        <taxon>Dreissenoidea</taxon>
        <taxon>Dreissenidae</taxon>
        <taxon>Dreissena</taxon>
    </lineage>
</organism>
<dbReference type="PROSITE" id="PS00237">
    <property type="entry name" value="G_PROTEIN_RECEP_F1_1"/>
    <property type="match status" value="1"/>
</dbReference>
<accession>A0A9D4E255</accession>
<keyword evidence="5" id="KW-0675">Receptor</keyword>
<dbReference type="PANTHER" id="PTHR46641">
    <property type="entry name" value="FMRFAMIDE RECEPTOR-RELATED"/>
    <property type="match status" value="1"/>
</dbReference>
<dbReference type="PANTHER" id="PTHR46641:SF25">
    <property type="entry name" value="CNMAMIDE RECEPTOR-RELATED"/>
    <property type="match status" value="1"/>
</dbReference>
<gene>
    <name evidence="8" type="ORF">DPMN_173729</name>
</gene>
<feature type="domain" description="G-protein coupled receptors family 1 profile" evidence="7">
    <location>
        <begin position="94"/>
        <end position="367"/>
    </location>
</feature>
<evidence type="ECO:0000259" key="7">
    <source>
        <dbReference type="PROSITE" id="PS50262"/>
    </source>
</evidence>
<evidence type="ECO:0000256" key="5">
    <source>
        <dbReference type="RuleBase" id="RU000688"/>
    </source>
</evidence>
<dbReference type="InterPro" id="IPR052954">
    <property type="entry name" value="GPCR-Ligand_Int"/>
</dbReference>
<keyword evidence="3 6" id="KW-1133">Transmembrane helix</keyword>
<feature type="transmembrane region" description="Helical" evidence="6">
    <location>
        <begin position="79"/>
        <end position="102"/>
    </location>
</feature>
<dbReference type="GO" id="GO:0016020">
    <property type="term" value="C:membrane"/>
    <property type="evidence" value="ECO:0007669"/>
    <property type="project" value="UniProtKB-SubCell"/>
</dbReference>
<evidence type="ECO:0000256" key="6">
    <source>
        <dbReference type="SAM" id="Phobius"/>
    </source>
</evidence>
<dbReference type="GO" id="GO:0004930">
    <property type="term" value="F:G protein-coupled receptor activity"/>
    <property type="evidence" value="ECO:0007669"/>
    <property type="project" value="UniProtKB-KW"/>
</dbReference>
<keyword evidence="9" id="KW-1185">Reference proteome</keyword>
<feature type="transmembrane region" description="Helical" evidence="6">
    <location>
        <begin position="155"/>
        <end position="179"/>
    </location>
</feature>
<dbReference type="PRINTS" id="PR00237">
    <property type="entry name" value="GPCRRHODOPSN"/>
</dbReference>
<dbReference type="InterPro" id="IPR017452">
    <property type="entry name" value="GPCR_Rhodpsn_7TM"/>
</dbReference>
<reference evidence="8" key="1">
    <citation type="journal article" date="2019" name="bioRxiv">
        <title>The Genome of the Zebra Mussel, Dreissena polymorpha: A Resource for Invasive Species Research.</title>
        <authorList>
            <person name="McCartney M.A."/>
            <person name="Auch B."/>
            <person name="Kono T."/>
            <person name="Mallez S."/>
            <person name="Zhang Y."/>
            <person name="Obille A."/>
            <person name="Becker A."/>
            <person name="Abrahante J.E."/>
            <person name="Garbe J."/>
            <person name="Badalamenti J.P."/>
            <person name="Herman A."/>
            <person name="Mangelson H."/>
            <person name="Liachko I."/>
            <person name="Sullivan S."/>
            <person name="Sone E.D."/>
            <person name="Koren S."/>
            <person name="Silverstein K.A.T."/>
            <person name="Beckman K.B."/>
            <person name="Gohl D.M."/>
        </authorList>
    </citation>
    <scope>NUCLEOTIDE SEQUENCE</scope>
    <source>
        <strain evidence="8">Duluth1</strain>
        <tissue evidence="8">Whole animal</tissue>
    </source>
</reference>
<keyword evidence="2 5" id="KW-0812">Transmembrane</keyword>
<reference evidence="8" key="2">
    <citation type="submission" date="2020-11" db="EMBL/GenBank/DDBJ databases">
        <authorList>
            <person name="McCartney M.A."/>
            <person name="Auch B."/>
            <person name="Kono T."/>
            <person name="Mallez S."/>
            <person name="Becker A."/>
            <person name="Gohl D.M."/>
            <person name="Silverstein K.A.T."/>
            <person name="Koren S."/>
            <person name="Bechman K.B."/>
            <person name="Herman A."/>
            <person name="Abrahante J.E."/>
            <person name="Garbe J."/>
        </authorList>
    </citation>
    <scope>NUCLEOTIDE SEQUENCE</scope>
    <source>
        <strain evidence="8">Duluth1</strain>
        <tissue evidence="8">Whole animal</tissue>
    </source>
</reference>
<dbReference type="Pfam" id="PF00001">
    <property type="entry name" value="7tm_1"/>
    <property type="match status" value="1"/>
</dbReference>
<dbReference type="SUPFAM" id="SSF81321">
    <property type="entry name" value="Family A G protein-coupled receptor-like"/>
    <property type="match status" value="1"/>
</dbReference>
<dbReference type="PROSITE" id="PS50262">
    <property type="entry name" value="G_PROTEIN_RECEP_F1_2"/>
    <property type="match status" value="1"/>
</dbReference>